<dbReference type="InterPro" id="IPR045053">
    <property type="entry name" value="MAN-like"/>
</dbReference>
<comment type="catalytic activity">
    <reaction evidence="1">
        <text>Random hydrolysis of (1-&gt;4)-beta-D-mannosidic linkages in mannans, galactomannans and glucomannans.</text>
        <dbReference type="EC" id="3.2.1.78"/>
    </reaction>
</comment>
<keyword evidence="6" id="KW-0378">Hydrolase</keyword>
<organism evidence="12 13">
    <name type="scientific">Paenibacillus pasadenensis</name>
    <dbReference type="NCBI Taxonomy" id="217090"/>
    <lineage>
        <taxon>Bacteria</taxon>
        <taxon>Bacillati</taxon>
        <taxon>Bacillota</taxon>
        <taxon>Bacilli</taxon>
        <taxon>Bacillales</taxon>
        <taxon>Paenibacillaceae</taxon>
        <taxon>Paenibacillus</taxon>
    </lineage>
</organism>
<keyword evidence="13" id="KW-1185">Reference proteome</keyword>
<evidence type="ECO:0000256" key="3">
    <source>
        <dbReference type="ARBA" id="ARBA00012706"/>
    </source>
</evidence>
<accession>A0A2N5N267</accession>
<comment type="subcellular location">
    <subcellularLocation>
        <location evidence="2">Secreted</location>
    </subcellularLocation>
</comment>
<evidence type="ECO:0000256" key="7">
    <source>
        <dbReference type="ARBA" id="ARBA00023295"/>
    </source>
</evidence>
<keyword evidence="4" id="KW-0964">Secreted</keyword>
<dbReference type="InterPro" id="IPR001547">
    <property type="entry name" value="Glyco_hydro_5"/>
</dbReference>
<dbReference type="EMBL" id="NFEZ01000004">
    <property type="protein sequence ID" value="PLT44422.1"/>
    <property type="molecule type" value="Genomic_DNA"/>
</dbReference>
<feature type="chain" id="PRO_5039178598" description="mannan endo-1,4-beta-mannosidase" evidence="9">
    <location>
        <begin position="30"/>
        <end position="1685"/>
    </location>
</feature>
<dbReference type="Gene3D" id="2.60.40.10">
    <property type="entry name" value="Immunoglobulins"/>
    <property type="match status" value="1"/>
</dbReference>
<dbReference type="CDD" id="cd00063">
    <property type="entry name" value="FN3"/>
    <property type="match status" value="1"/>
</dbReference>
<dbReference type="Pfam" id="PF00395">
    <property type="entry name" value="SLH"/>
    <property type="match status" value="3"/>
</dbReference>
<evidence type="ECO:0000256" key="1">
    <source>
        <dbReference type="ARBA" id="ARBA00001678"/>
    </source>
</evidence>
<keyword evidence="7" id="KW-0326">Glycosidase</keyword>
<dbReference type="Pfam" id="PF03425">
    <property type="entry name" value="CBM_11"/>
    <property type="match status" value="2"/>
</dbReference>
<dbReference type="SUPFAM" id="SSF51445">
    <property type="entry name" value="(Trans)glycosidases"/>
    <property type="match status" value="1"/>
</dbReference>
<dbReference type="Gene3D" id="2.60.120.260">
    <property type="entry name" value="Galactose-binding domain-like"/>
    <property type="match status" value="1"/>
</dbReference>
<evidence type="ECO:0000259" key="10">
    <source>
        <dbReference type="PROSITE" id="PS50853"/>
    </source>
</evidence>
<dbReference type="Gene3D" id="2.60.120.430">
    <property type="entry name" value="Galactose-binding lectin"/>
    <property type="match status" value="2"/>
</dbReference>
<dbReference type="InterPro" id="IPR005087">
    <property type="entry name" value="CBM11"/>
</dbReference>
<feature type="domain" description="SLH" evidence="11">
    <location>
        <begin position="1565"/>
        <end position="1624"/>
    </location>
</feature>
<name>A0A2N5N267_9BACL</name>
<comment type="caution">
    <text evidence="12">The sequence shown here is derived from an EMBL/GenBank/DDBJ whole genome shotgun (WGS) entry which is preliminary data.</text>
</comment>
<dbReference type="Gene3D" id="3.20.20.80">
    <property type="entry name" value="Glycosidases"/>
    <property type="match status" value="1"/>
</dbReference>
<evidence type="ECO:0000256" key="9">
    <source>
        <dbReference type="SAM" id="SignalP"/>
    </source>
</evidence>
<evidence type="ECO:0000313" key="13">
    <source>
        <dbReference type="Proteomes" id="UP000234789"/>
    </source>
</evidence>
<feature type="signal peptide" evidence="9">
    <location>
        <begin position="1"/>
        <end position="29"/>
    </location>
</feature>
<feature type="domain" description="SLH" evidence="11">
    <location>
        <begin position="1501"/>
        <end position="1564"/>
    </location>
</feature>
<dbReference type="Pfam" id="PF26410">
    <property type="entry name" value="GH5_mannosidase"/>
    <property type="match status" value="1"/>
</dbReference>
<dbReference type="GO" id="GO:0030245">
    <property type="term" value="P:cellulose catabolic process"/>
    <property type="evidence" value="ECO:0007669"/>
    <property type="project" value="InterPro"/>
</dbReference>
<evidence type="ECO:0000256" key="4">
    <source>
        <dbReference type="ARBA" id="ARBA00022525"/>
    </source>
</evidence>
<dbReference type="InterPro" id="IPR017853">
    <property type="entry name" value="GH"/>
</dbReference>
<dbReference type="EC" id="3.2.1.78" evidence="3"/>
<dbReference type="GO" id="GO:0005576">
    <property type="term" value="C:extracellular region"/>
    <property type="evidence" value="ECO:0007669"/>
    <property type="project" value="UniProtKB-SubCell"/>
</dbReference>
<proteinExistence type="predicted"/>
<feature type="compositionally biased region" description="Low complexity" evidence="8">
    <location>
        <begin position="1452"/>
        <end position="1504"/>
    </location>
</feature>
<evidence type="ECO:0000259" key="11">
    <source>
        <dbReference type="PROSITE" id="PS51272"/>
    </source>
</evidence>
<sequence length="1685" mass="178256">MSFMNKHHPQSIMKAFLCWLLILALAAPAGGIGSAAAAAPAGQPDEPTAAEAVYGLAEPSAFQTYITVDGDRLMDGEQEFRFASLNYPGALGDPEFAQDDALRTISAMGGKVTRSYVPSVLRYDGSNAGSAFILGPDADGVMQFSEEGFRKMDRMLALANRTGVRVIVPFVDQWQWVGGIESFVNFVYPGTITGDAATDPDGWKFYTDDKVIDLFKQTVAYMLNRTNTITGVKYKDDKAILAWETGNELGGYNQDKFPQAWTTEIARYIKEELQPKQLLLDGRFAIHPDSLTDPNIDVVGNHFYTGNFIDKVNGDRAVSKGKKPYILGEFGLYTDKEPVDALFDAALQNGTSGALIWSLRPHKEDGGFYWHDENPGNWASYHWPGFSAGDYYGETGIIRTVYKYAHYMDKLDAAKTTAVPPIPAPDGAPKLLPIESVADIRWQGSVGASGYEVQRSEDSETWETVVESFSDGGRAGTKAFHDERAITGVSYQYRVRGVNESGQSAWSNVVAVEAARHLIADEMSLLQSPLETRSTYAFDHTSNVTNAADSWNELGIGFKAHVGSESGGTITYASPVALKRAAAKVEGSGQVRWFASSEPYAGYAEVAADVQDGWSTAGSLPADTRFVKLLLEGGARVKVDRVELEYDYAGTGWQAVPERSRKGFVVDREFAELPASKSDALERRDGSEATGGQAVLANAGSAEASLVYSVPADLSSYRFVAYAPEGSAGLKLEASIDGIAYVPLQPALTKEAAAEGWSKLAYSSFDLPASVRYVRALFPDGADGIGLARVELGYGSSLVPLTEAPPANVMEDGEYDFGRDDSIAARYERNENGDGISIALDGESRFKGSYGVRLGYELGSAGYAGLSRPLGGADLSGFDALHAWVKPDGSGNKLSFQLTAGDGRVWEAPVALSGTAARVVEIKLADFVQPEWSKDAAGEGAMDLSSVQRFALIVSGGESASASSGSIAIDEVKLANASKLDNFEGYGGYNALVQKAFARNAGGGLLDVSLDASRKSEGGYGLRMDYDFSGPGYAGGSFSPDYLRLSGYDGFSFWLQPDGAGNELAIQFSDDDGKFWETKMIMRGSDPRLVQVPFDAFRHPGWYGGSADARPDSSRLIKTFSLYLGGLPDSRSSAGTIYIDDIQGANFLEELEGAQVAIDKSVSEVKTLPTTLRGTASGVKDVLLSIGKDRFYAPVGADGRWSYSTSRIANGEKEVVAAAERFDGTALATDKLVLKVDVPGNTYDDGAEPVVKNLLLNPGFEEAVDEAAWPVLPKHWGSKDAAGADVTGGIVKLEGGARTDKFSLVHWNDTAYEVTTSQEVAGLEPGVYEVRAWTKSKGGQLAAEVIAVGDGGAAKAAAIPKGEASWASVRLSGLEVREGKLTVAIHSKDLGGNWIKVDDLTLVKTGVLEGGGSEPTPKPSENPTPTPKPSGDPTSTPAPSENPTPTPGGGETPSPTSTPGGGETPSPTSTPIPSVTPSASPSVAPQPTAGPTASPSPTSSPIPAFRDLDGAPWARDAIAELTAKGILRGTAPGVFEPGKPVTRAEFITMLHRVFGLASTGTDSGFGDVKADAWYAEAVAAAAELGLVSGSGGGRFEPGREITREEMAVLAARYLRHAGVSPAGDASALSGFRDAGRAAAYARGALAELVAAGIMNGTGADTLQPKGQATRAQAAVILQRLLKLLP</sequence>
<dbReference type="OrthoDB" id="9801493at2"/>
<gene>
    <name evidence="12" type="ORF">B8V81_2853</name>
</gene>
<feature type="domain" description="Fibronectin type-III" evidence="10">
    <location>
        <begin position="425"/>
        <end position="517"/>
    </location>
</feature>
<dbReference type="Proteomes" id="UP000234789">
    <property type="component" value="Unassembled WGS sequence"/>
</dbReference>
<feature type="region of interest" description="Disordered" evidence="8">
    <location>
        <begin position="1407"/>
        <end position="1508"/>
    </location>
</feature>
<evidence type="ECO:0000256" key="6">
    <source>
        <dbReference type="ARBA" id="ARBA00022801"/>
    </source>
</evidence>
<dbReference type="SUPFAM" id="SSF49785">
    <property type="entry name" value="Galactose-binding domain-like"/>
    <property type="match status" value="2"/>
</dbReference>
<dbReference type="PROSITE" id="PS50853">
    <property type="entry name" value="FN3"/>
    <property type="match status" value="1"/>
</dbReference>
<dbReference type="PROSITE" id="PS51272">
    <property type="entry name" value="SLH"/>
    <property type="match status" value="3"/>
</dbReference>
<dbReference type="InterPro" id="IPR013783">
    <property type="entry name" value="Ig-like_fold"/>
</dbReference>
<dbReference type="GO" id="GO:0016985">
    <property type="term" value="F:mannan endo-1,4-beta-mannosidase activity"/>
    <property type="evidence" value="ECO:0007669"/>
    <property type="project" value="TreeGrafter"/>
</dbReference>
<dbReference type="SUPFAM" id="SSF49265">
    <property type="entry name" value="Fibronectin type III"/>
    <property type="match status" value="1"/>
</dbReference>
<evidence type="ECO:0000256" key="2">
    <source>
        <dbReference type="ARBA" id="ARBA00004613"/>
    </source>
</evidence>
<reference evidence="12 13" key="1">
    <citation type="submission" date="2017-05" db="EMBL/GenBank/DDBJ databases">
        <title>Functional genome analysis of Paenibacillus pasadenensis strain R16: insights on endophytic life style and antifungal activity.</title>
        <authorList>
            <person name="Passera A."/>
            <person name="Marcolungo L."/>
            <person name="Casati P."/>
            <person name="Brasca M."/>
            <person name="Quaglino F."/>
            <person name="Delledonne M."/>
        </authorList>
    </citation>
    <scope>NUCLEOTIDE SEQUENCE [LARGE SCALE GENOMIC DNA]</scope>
    <source>
        <strain evidence="12 13">R16</strain>
    </source>
</reference>
<dbReference type="PANTHER" id="PTHR31451">
    <property type="match status" value="1"/>
</dbReference>
<dbReference type="InterPro" id="IPR001119">
    <property type="entry name" value="SLH_dom"/>
</dbReference>
<feature type="compositionally biased region" description="Pro residues" evidence="8">
    <location>
        <begin position="1416"/>
        <end position="1430"/>
    </location>
</feature>
<dbReference type="InterPro" id="IPR036116">
    <property type="entry name" value="FN3_sf"/>
</dbReference>
<dbReference type="GO" id="GO:0008810">
    <property type="term" value="F:cellulase activity"/>
    <property type="evidence" value="ECO:0007669"/>
    <property type="project" value="InterPro"/>
</dbReference>
<dbReference type="InterPro" id="IPR008979">
    <property type="entry name" value="Galactose-bd-like_sf"/>
</dbReference>
<evidence type="ECO:0000313" key="12">
    <source>
        <dbReference type="EMBL" id="PLT44422.1"/>
    </source>
</evidence>
<keyword evidence="5 9" id="KW-0732">Signal</keyword>
<dbReference type="InterPro" id="IPR003961">
    <property type="entry name" value="FN3_dom"/>
</dbReference>
<protein>
    <recommendedName>
        <fullName evidence="3">mannan endo-1,4-beta-mannosidase</fullName>
        <ecNumber evidence="3">3.2.1.78</ecNumber>
    </recommendedName>
</protein>
<evidence type="ECO:0000256" key="8">
    <source>
        <dbReference type="SAM" id="MobiDB-lite"/>
    </source>
</evidence>
<feature type="domain" description="SLH" evidence="11">
    <location>
        <begin position="1628"/>
        <end position="1685"/>
    </location>
</feature>
<evidence type="ECO:0000256" key="5">
    <source>
        <dbReference type="ARBA" id="ARBA00022729"/>
    </source>
</evidence>
<dbReference type="PANTHER" id="PTHR31451:SF39">
    <property type="entry name" value="MANNAN ENDO-1,4-BETA-MANNOSIDASE 1"/>
    <property type="match status" value="1"/>
</dbReference>